<dbReference type="EMBL" id="SOML01000007">
    <property type="protein sequence ID" value="TFD95607.1"/>
    <property type="molecule type" value="Genomic_DNA"/>
</dbReference>
<protein>
    <submittedName>
        <fullName evidence="1">Uncharacterized protein</fullName>
    </submittedName>
</protein>
<dbReference type="Proteomes" id="UP000297861">
    <property type="component" value="Unassembled WGS sequence"/>
</dbReference>
<sequence>MAKSVIIIEEETTKDENGKTLLKRTVTANILKCEVVVHEDKITPMELHNTDTPLDVFERWVLKLHTEKTSTL</sequence>
<organism evidence="1 2">
    <name type="scientific">Dysgonomonas capnocytophagoides</name>
    <dbReference type="NCBI Taxonomy" id="45254"/>
    <lineage>
        <taxon>Bacteria</taxon>
        <taxon>Pseudomonadati</taxon>
        <taxon>Bacteroidota</taxon>
        <taxon>Bacteroidia</taxon>
        <taxon>Bacteroidales</taxon>
        <taxon>Dysgonomonadaceae</taxon>
        <taxon>Dysgonomonas</taxon>
    </lineage>
</organism>
<gene>
    <name evidence="1" type="ORF">E2605_12260</name>
</gene>
<reference evidence="1 2" key="1">
    <citation type="submission" date="2019-03" db="EMBL/GenBank/DDBJ databases">
        <title>San Antonio Military Medical Center submission to MRSN (WRAIR), pending publication.</title>
        <authorList>
            <person name="Blyth D.M."/>
            <person name="Mccarthy S.L."/>
            <person name="Schall S.E."/>
            <person name="Stam J.A."/>
            <person name="Ong A.C."/>
            <person name="Mcgann P.T."/>
        </authorList>
    </citation>
    <scope>NUCLEOTIDE SEQUENCE [LARGE SCALE GENOMIC DNA]</scope>
    <source>
        <strain evidence="1 2">MRSN571793</strain>
    </source>
</reference>
<proteinExistence type="predicted"/>
<comment type="caution">
    <text evidence="1">The sequence shown here is derived from an EMBL/GenBank/DDBJ whole genome shotgun (WGS) entry which is preliminary data.</text>
</comment>
<evidence type="ECO:0000313" key="2">
    <source>
        <dbReference type="Proteomes" id="UP000297861"/>
    </source>
</evidence>
<dbReference type="RefSeq" id="WP_134436634.1">
    <property type="nucleotide sequence ID" value="NZ_SOML01000007.1"/>
</dbReference>
<name>A0A4Y8L039_9BACT</name>
<accession>A0A4Y8L039</accession>
<keyword evidence="2" id="KW-1185">Reference proteome</keyword>
<evidence type="ECO:0000313" key="1">
    <source>
        <dbReference type="EMBL" id="TFD95607.1"/>
    </source>
</evidence>
<dbReference type="AlphaFoldDB" id="A0A4Y8L039"/>